<feature type="domain" description="Succinylglutamate desuccinylase/Aspartoacylase catalytic" evidence="5">
    <location>
        <begin position="29"/>
        <end position="230"/>
    </location>
</feature>
<keyword evidence="2" id="KW-0479">Metal-binding</keyword>
<comment type="caution">
    <text evidence="6">The sequence shown here is derived from an EMBL/GenBank/DDBJ whole genome shotgun (WGS) entry which is preliminary data.</text>
</comment>
<keyword evidence="3" id="KW-0378">Hydrolase</keyword>
<dbReference type="InterPro" id="IPR050178">
    <property type="entry name" value="AspA/AstE_fam"/>
</dbReference>
<name>A0A8T1VEB8_9STRA</name>
<dbReference type="AlphaFoldDB" id="A0A8T1VEB8"/>
<gene>
    <name evidence="6" type="ORF">PHYBOEH_000343</name>
</gene>
<dbReference type="PANTHER" id="PTHR15162">
    <property type="entry name" value="ASPARTOACYLASE"/>
    <property type="match status" value="1"/>
</dbReference>
<dbReference type="GO" id="GO:0016788">
    <property type="term" value="F:hydrolase activity, acting on ester bonds"/>
    <property type="evidence" value="ECO:0007669"/>
    <property type="project" value="InterPro"/>
</dbReference>
<evidence type="ECO:0000256" key="1">
    <source>
        <dbReference type="ARBA" id="ARBA00001947"/>
    </source>
</evidence>
<keyword evidence="4" id="KW-0862">Zinc</keyword>
<dbReference type="GO" id="GO:0005829">
    <property type="term" value="C:cytosol"/>
    <property type="evidence" value="ECO:0007669"/>
    <property type="project" value="TreeGrafter"/>
</dbReference>
<sequence length="329" mass="35826">MGRAVNTFTELCEGVYRFTRGGGSLSSGGPNVTLVGGVHGNERIGAVVLDALRLALQNEAPLSAANGLFPLISRGSLTLVYGNPKALKLGTRGSEPHADLNRCFPRDLLTVEPDETFSYEQLRAKELAPIFASSDLLVDIHSTNKASPPFVRLAGHEKVPPQLLRISDRFPTRILLLDPKYLIGDGKVALTDEFVGVNGGMGICYESGLASDMSQEKVDNIMRTVLQILQLDMQSIEFMDASGEITTSDSTVEKGESGVDQSERDVYEITEVFKLTSQGFRWADGVGEENFQRVPAGQTIGFVSSEPFKVNYDSHIVFPKIPSLWKIDA</sequence>
<evidence type="ECO:0000259" key="5">
    <source>
        <dbReference type="Pfam" id="PF24827"/>
    </source>
</evidence>
<evidence type="ECO:0000256" key="2">
    <source>
        <dbReference type="ARBA" id="ARBA00022723"/>
    </source>
</evidence>
<dbReference type="EMBL" id="JAGDFL010001036">
    <property type="protein sequence ID" value="KAG7378489.1"/>
    <property type="molecule type" value="Genomic_DNA"/>
</dbReference>
<evidence type="ECO:0000313" key="7">
    <source>
        <dbReference type="Proteomes" id="UP000693981"/>
    </source>
</evidence>
<keyword evidence="7" id="KW-1185">Reference proteome</keyword>
<dbReference type="Proteomes" id="UP000693981">
    <property type="component" value="Unassembled WGS sequence"/>
</dbReference>
<organism evidence="6 7">
    <name type="scientific">Phytophthora boehmeriae</name>
    <dbReference type="NCBI Taxonomy" id="109152"/>
    <lineage>
        <taxon>Eukaryota</taxon>
        <taxon>Sar</taxon>
        <taxon>Stramenopiles</taxon>
        <taxon>Oomycota</taxon>
        <taxon>Peronosporomycetes</taxon>
        <taxon>Peronosporales</taxon>
        <taxon>Peronosporaceae</taxon>
        <taxon>Phytophthora</taxon>
    </lineage>
</organism>
<dbReference type="Pfam" id="PF24827">
    <property type="entry name" value="AstE_AspA_cat"/>
    <property type="match status" value="1"/>
</dbReference>
<dbReference type="InterPro" id="IPR055438">
    <property type="entry name" value="AstE_AspA_cat"/>
</dbReference>
<accession>A0A8T1VEB8</accession>
<evidence type="ECO:0000256" key="4">
    <source>
        <dbReference type="ARBA" id="ARBA00022833"/>
    </source>
</evidence>
<evidence type="ECO:0000256" key="3">
    <source>
        <dbReference type="ARBA" id="ARBA00022801"/>
    </source>
</evidence>
<dbReference type="GO" id="GO:0046872">
    <property type="term" value="F:metal ion binding"/>
    <property type="evidence" value="ECO:0007669"/>
    <property type="project" value="UniProtKB-KW"/>
</dbReference>
<proteinExistence type="predicted"/>
<reference evidence="6" key="1">
    <citation type="submission" date="2021-02" db="EMBL/GenBank/DDBJ databases">
        <authorList>
            <person name="Palmer J.M."/>
        </authorList>
    </citation>
    <scope>NUCLEOTIDE SEQUENCE</scope>
    <source>
        <strain evidence="6">SCRP23</strain>
    </source>
</reference>
<comment type="cofactor">
    <cofactor evidence="1">
        <name>Zn(2+)</name>
        <dbReference type="ChEBI" id="CHEBI:29105"/>
    </cofactor>
</comment>
<dbReference type="PANTHER" id="PTHR15162:SF7">
    <property type="entry name" value="SUCCINYLGLUTAMATE DESUCCINYLASE"/>
    <property type="match status" value="1"/>
</dbReference>
<evidence type="ECO:0000313" key="6">
    <source>
        <dbReference type="EMBL" id="KAG7378489.1"/>
    </source>
</evidence>
<protein>
    <recommendedName>
        <fullName evidence="5">Succinylglutamate desuccinylase/Aspartoacylase catalytic domain-containing protein</fullName>
    </recommendedName>
</protein>
<dbReference type="OrthoDB" id="8300214at2759"/>